<comment type="caution">
    <text evidence="2">The sequence shown here is derived from an EMBL/GenBank/DDBJ whole genome shotgun (WGS) entry which is preliminary data.</text>
</comment>
<evidence type="ECO:0000259" key="1">
    <source>
        <dbReference type="Pfam" id="PF12937"/>
    </source>
</evidence>
<dbReference type="EMBL" id="QPFP01000004">
    <property type="protein sequence ID" value="TEB37134.1"/>
    <property type="molecule type" value="Genomic_DNA"/>
</dbReference>
<dbReference type="Gene3D" id="1.20.1280.50">
    <property type="match status" value="1"/>
</dbReference>
<evidence type="ECO:0000313" key="3">
    <source>
        <dbReference type="Proteomes" id="UP000298030"/>
    </source>
</evidence>
<dbReference type="STRING" id="71717.A0A4Y7TT76"/>
<organism evidence="2 3">
    <name type="scientific">Coprinellus micaceus</name>
    <name type="common">Glistening ink-cap mushroom</name>
    <name type="synonym">Coprinus micaceus</name>
    <dbReference type="NCBI Taxonomy" id="71717"/>
    <lineage>
        <taxon>Eukaryota</taxon>
        <taxon>Fungi</taxon>
        <taxon>Dikarya</taxon>
        <taxon>Basidiomycota</taxon>
        <taxon>Agaricomycotina</taxon>
        <taxon>Agaricomycetes</taxon>
        <taxon>Agaricomycetidae</taxon>
        <taxon>Agaricales</taxon>
        <taxon>Agaricineae</taxon>
        <taxon>Psathyrellaceae</taxon>
        <taxon>Coprinellus</taxon>
    </lineage>
</organism>
<accession>A0A4Y7TT76</accession>
<reference evidence="2 3" key="1">
    <citation type="journal article" date="2019" name="Nat. Ecol. Evol.">
        <title>Megaphylogeny resolves global patterns of mushroom evolution.</title>
        <authorList>
            <person name="Varga T."/>
            <person name="Krizsan K."/>
            <person name="Foldi C."/>
            <person name="Dima B."/>
            <person name="Sanchez-Garcia M."/>
            <person name="Sanchez-Ramirez S."/>
            <person name="Szollosi G.J."/>
            <person name="Szarkandi J.G."/>
            <person name="Papp V."/>
            <person name="Albert L."/>
            <person name="Andreopoulos W."/>
            <person name="Angelini C."/>
            <person name="Antonin V."/>
            <person name="Barry K.W."/>
            <person name="Bougher N.L."/>
            <person name="Buchanan P."/>
            <person name="Buyck B."/>
            <person name="Bense V."/>
            <person name="Catcheside P."/>
            <person name="Chovatia M."/>
            <person name="Cooper J."/>
            <person name="Damon W."/>
            <person name="Desjardin D."/>
            <person name="Finy P."/>
            <person name="Geml J."/>
            <person name="Haridas S."/>
            <person name="Hughes K."/>
            <person name="Justo A."/>
            <person name="Karasinski D."/>
            <person name="Kautmanova I."/>
            <person name="Kiss B."/>
            <person name="Kocsube S."/>
            <person name="Kotiranta H."/>
            <person name="LaButti K.M."/>
            <person name="Lechner B.E."/>
            <person name="Liimatainen K."/>
            <person name="Lipzen A."/>
            <person name="Lukacs Z."/>
            <person name="Mihaltcheva S."/>
            <person name="Morgado L.N."/>
            <person name="Niskanen T."/>
            <person name="Noordeloos M.E."/>
            <person name="Ohm R.A."/>
            <person name="Ortiz-Santana B."/>
            <person name="Ovrebo C."/>
            <person name="Racz N."/>
            <person name="Riley R."/>
            <person name="Savchenko A."/>
            <person name="Shiryaev A."/>
            <person name="Soop K."/>
            <person name="Spirin V."/>
            <person name="Szebenyi C."/>
            <person name="Tomsovsky M."/>
            <person name="Tulloss R.E."/>
            <person name="Uehling J."/>
            <person name="Grigoriev I.V."/>
            <person name="Vagvolgyi C."/>
            <person name="Papp T."/>
            <person name="Martin F.M."/>
            <person name="Miettinen O."/>
            <person name="Hibbett D.S."/>
            <person name="Nagy L.G."/>
        </authorList>
    </citation>
    <scope>NUCLEOTIDE SEQUENCE [LARGE SCALE GENOMIC DNA]</scope>
    <source>
        <strain evidence="2 3">FP101781</strain>
    </source>
</reference>
<dbReference type="OrthoDB" id="3357519at2759"/>
<dbReference type="AlphaFoldDB" id="A0A4Y7TT76"/>
<dbReference type="SUPFAM" id="SSF81383">
    <property type="entry name" value="F-box domain"/>
    <property type="match status" value="1"/>
</dbReference>
<dbReference type="InterPro" id="IPR036047">
    <property type="entry name" value="F-box-like_dom_sf"/>
</dbReference>
<protein>
    <recommendedName>
        <fullName evidence="1">F-box domain-containing protein</fullName>
    </recommendedName>
</protein>
<dbReference type="Proteomes" id="UP000298030">
    <property type="component" value="Unassembled WGS sequence"/>
</dbReference>
<keyword evidence="3" id="KW-1185">Reference proteome</keyword>
<dbReference type="InterPro" id="IPR001810">
    <property type="entry name" value="F-box_dom"/>
</dbReference>
<gene>
    <name evidence="2" type="ORF">FA13DRAFT_1607339</name>
</gene>
<dbReference type="Pfam" id="PF12937">
    <property type="entry name" value="F-box-like"/>
    <property type="match status" value="1"/>
</dbReference>
<sequence length="115" mass="12846">IITSRSHQLENEIRVLRGHHNAATPVCRLPPEMLSTIFQHLLPEPAQGSSPYGGTKLPPDVVRATHVCRHWRCVALSCTSLWDNLDFEFPQLTDAMIDRSDAALLEIKYGNSPST</sequence>
<feature type="non-terminal residue" evidence="2">
    <location>
        <position position="1"/>
    </location>
</feature>
<feature type="domain" description="F-box" evidence="1">
    <location>
        <begin position="27"/>
        <end position="87"/>
    </location>
</feature>
<evidence type="ECO:0000313" key="2">
    <source>
        <dbReference type="EMBL" id="TEB37134.1"/>
    </source>
</evidence>
<name>A0A4Y7TT76_COPMI</name>
<feature type="non-terminal residue" evidence="2">
    <location>
        <position position="115"/>
    </location>
</feature>
<proteinExistence type="predicted"/>